<dbReference type="PROSITE" id="PS50203">
    <property type="entry name" value="CALPAIN_CAT"/>
    <property type="match status" value="1"/>
</dbReference>
<feature type="active site" evidence="5 6">
    <location>
        <position position="52"/>
    </location>
</feature>
<feature type="active site" evidence="5 6">
    <location>
        <position position="224"/>
    </location>
</feature>
<dbReference type="OrthoDB" id="424753at2759"/>
<evidence type="ECO:0000256" key="5">
    <source>
        <dbReference type="PIRSR" id="PIRSR622684-1"/>
    </source>
</evidence>
<name>A0A7J5XLN2_DISMA</name>
<evidence type="ECO:0000256" key="6">
    <source>
        <dbReference type="PROSITE-ProRule" id="PRU00239"/>
    </source>
</evidence>
<dbReference type="SMART" id="SM00720">
    <property type="entry name" value="calpain_III"/>
    <property type="match status" value="1"/>
</dbReference>
<evidence type="ECO:0000256" key="2">
    <source>
        <dbReference type="ARBA" id="ARBA00022670"/>
    </source>
</evidence>
<reference evidence="8 9" key="1">
    <citation type="submission" date="2020-03" db="EMBL/GenBank/DDBJ databases">
        <title>Dissostichus mawsoni Genome sequencing and assembly.</title>
        <authorList>
            <person name="Park H."/>
        </authorList>
    </citation>
    <scope>NUCLEOTIDE SEQUENCE [LARGE SCALE GENOMIC DNA]</scope>
    <source>
        <strain evidence="8">DM0001</strain>
        <tissue evidence="8">Muscle</tissue>
    </source>
</reference>
<dbReference type="Pfam" id="PF01067">
    <property type="entry name" value="Calpain_III"/>
    <property type="match status" value="2"/>
</dbReference>
<evidence type="ECO:0000256" key="1">
    <source>
        <dbReference type="ARBA" id="ARBA00007623"/>
    </source>
</evidence>
<dbReference type="GO" id="GO:0004198">
    <property type="term" value="F:calcium-dependent cysteine-type endopeptidase activity"/>
    <property type="evidence" value="ECO:0007669"/>
    <property type="project" value="InterPro"/>
</dbReference>
<comment type="caution">
    <text evidence="8">The sequence shown here is derived from an EMBL/GenBank/DDBJ whole genome shotgun (WGS) entry which is preliminary data.</text>
</comment>
<evidence type="ECO:0000259" key="7">
    <source>
        <dbReference type="PROSITE" id="PS50203"/>
    </source>
</evidence>
<evidence type="ECO:0000313" key="9">
    <source>
        <dbReference type="Proteomes" id="UP000518266"/>
    </source>
</evidence>
<protein>
    <recommendedName>
        <fullName evidence="7">Calpain catalytic domain-containing protein</fullName>
    </recommendedName>
</protein>
<evidence type="ECO:0000256" key="3">
    <source>
        <dbReference type="ARBA" id="ARBA00022801"/>
    </source>
</evidence>
<dbReference type="InterPro" id="IPR022682">
    <property type="entry name" value="Calpain_domain_III"/>
</dbReference>
<dbReference type="Proteomes" id="UP000518266">
    <property type="component" value="Unassembled WGS sequence"/>
</dbReference>
<dbReference type="InterPro" id="IPR000169">
    <property type="entry name" value="Pept_cys_AS"/>
</dbReference>
<dbReference type="InterPro" id="IPR036213">
    <property type="entry name" value="Calpain_III_sf"/>
</dbReference>
<dbReference type="SUPFAM" id="SSF49758">
    <property type="entry name" value="Calpain large subunit, middle domain (domain III)"/>
    <property type="match status" value="1"/>
</dbReference>
<feature type="non-terminal residue" evidence="8">
    <location>
        <position position="1"/>
    </location>
</feature>
<keyword evidence="2 6" id="KW-0645">Protease</keyword>
<dbReference type="InterPro" id="IPR022684">
    <property type="entry name" value="Calpain_cysteine_protease"/>
</dbReference>
<feature type="domain" description="Calpain catalytic" evidence="7">
    <location>
        <begin position="26"/>
        <end position="311"/>
    </location>
</feature>
<feature type="active site" evidence="5 6">
    <location>
        <position position="252"/>
    </location>
</feature>
<dbReference type="InterPro" id="IPR001300">
    <property type="entry name" value="Peptidase_C2_calpain_cat"/>
</dbReference>
<dbReference type="GO" id="GO:0005737">
    <property type="term" value="C:cytoplasm"/>
    <property type="evidence" value="ECO:0007669"/>
    <property type="project" value="TreeGrafter"/>
</dbReference>
<organism evidence="8 9">
    <name type="scientific">Dissostichus mawsoni</name>
    <name type="common">Antarctic cod</name>
    <dbReference type="NCBI Taxonomy" id="36200"/>
    <lineage>
        <taxon>Eukaryota</taxon>
        <taxon>Metazoa</taxon>
        <taxon>Chordata</taxon>
        <taxon>Craniata</taxon>
        <taxon>Vertebrata</taxon>
        <taxon>Euteleostomi</taxon>
        <taxon>Actinopterygii</taxon>
        <taxon>Neopterygii</taxon>
        <taxon>Teleostei</taxon>
        <taxon>Neoteleostei</taxon>
        <taxon>Acanthomorphata</taxon>
        <taxon>Eupercaria</taxon>
        <taxon>Perciformes</taxon>
        <taxon>Notothenioidei</taxon>
        <taxon>Nototheniidae</taxon>
        <taxon>Dissostichus</taxon>
    </lineage>
</organism>
<sequence>MDQAFQDKYIKYQPLLDVIEPALGTSEICKDPRLFVDGISTRDLHQGSLGNCWMVAAISCLASEPSLWKKVIPDHVDQEWNPKRPNLYAGIFHFRFWRLGRWTDVVVDDRLPVSSDGVLLFCRSATPREFWSALLEKAYAKLNGCYEALEGGNTTEALIDFTGGVSEPLSLDREALSQHSDQRRAFFQTLAKAHERKALITCSIRPAEGETVESVLDCGLVRGHAYGITAVRKMRLAEMGWMSRLFMVRMRNPWGTTDWTGAWSQGSQEWHQMSRAEREKMGLIVRDVGEFWIDFEDFCQYFTDVVVCRMVESSLLWPSSHWREVRCYGEWASAPNSPPSTKKEEDGAEVGGWEAKVDKRSRCGGCINHRDTFLHNPQFMFEVRGKEEDMLICLQQEDRRIQRKDGGGENLPIGFEVLKVSSSGTKMCSGLTKQITLPYRGPGGGEPRQPGTVCGGAGGQLRLHGLPQCDPEGALTPGRYVVLPTTFLPEATGRFLLRLFSHSHIPLRSVTGN</sequence>
<dbReference type="Gene3D" id="2.60.120.380">
    <property type="match status" value="2"/>
</dbReference>
<dbReference type="CDD" id="cd00044">
    <property type="entry name" value="CysPc"/>
    <property type="match status" value="1"/>
</dbReference>
<comment type="similarity">
    <text evidence="1">Belongs to the peptidase C2 family.</text>
</comment>
<dbReference type="InterPro" id="IPR022683">
    <property type="entry name" value="Calpain_III"/>
</dbReference>
<dbReference type="Pfam" id="PF00648">
    <property type="entry name" value="Peptidase_C2"/>
    <property type="match status" value="1"/>
</dbReference>
<dbReference type="FunFam" id="3.90.70.10:FF:000064">
    <property type="entry name" value="calpain-6"/>
    <property type="match status" value="1"/>
</dbReference>
<accession>A0A7J5XLN2</accession>
<proteinExistence type="inferred from homology"/>
<dbReference type="InterPro" id="IPR038765">
    <property type="entry name" value="Papain-like_cys_pep_sf"/>
</dbReference>
<dbReference type="PANTHER" id="PTHR10183">
    <property type="entry name" value="CALPAIN"/>
    <property type="match status" value="1"/>
</dbReference>
<evidence type="ECO:0000313" key="8">
    <source>
        <dbReference type="EMBL" id="KAF3837078.1"/>
    </source>
</evidence>
<dbReference type="GO" id="GO:0006508">
    <property type="term" value="P:proteolysis"/>
    <property type="evidence" value="ECO:0007669"/>
    <property type="project" value="UniProtKB-KW"/>
</dbReference>
<dbReference type="EMBL" id="JAAKFY010000023">
    <property type="protein sequence ID" value="KAF3837078.1"/>
    <property type="molecule type" value="Genomic_DNA"/>
</dbReference>
<dbReference type="SUPFAM" id="SSF54001">
    <property type="entry name" value="Cysteine proteinases"/>
    <property type="match status" value="1"/>
</dbReference>
<keyword evidence="4 6" id="KW-0788">Thiol protease</keyword>
<dbReference type="AlphaFoldDB" id="A0A7J5XLN2"/>
<dbReference type="PROSITE" id="PS00139">
    <property type="entry name" value="THIOL_PROTEASE_CYS"/>
    <property type="match status" value="1"/>
</dbReference>
<keyword evidence="9" id="KW-1185">Reference proteome</keyword>
<keyword evidence="3 6" id="KW-0378">Hydrolase</keyword>
<dbReference type="PANTHER" id="PTHR10183:SF405">
    <property type="entry name" value="CALPAIN-5"/>
    <property type="match status" value="1"/>
</dbReference>
<dbReference type="PRINTS" id="PR00704">
    <property type="entry name" value="CALPAIN"/>
</dbReference>
<dbReference type="Gene3D" id="3.90.70.10">
    <property type="entry name" value="Cysteine proteinases"/>
    <property type="match status" value="1"/>
</dbReference>
<dbReference type="SMART" id="SM00230">
    <property type="entry name" value="CysPc"/>
    <property type="match status" value="1"/>
</dbReference>
<evidence type="ECO:0000256" key="4">
    <source>
        <dbReference type="ARBA" id="ARBA00022807"/>
    </source>
</evidence>
<gene>
    <name evidence="8" type="ORF">F7725_004542</name>
</gene>